<reference evidence="4" key="1">
    <citation type="journal article" date="2021" name="Nat. Commun.">
        <title>Genetic determinants of endophytism in the Arabidopsis root mycobiome.</title>
        <authorList>
            <person name="Mesny F."/>
            <person name="Miyauchi S."/>
            <person name="Thiergart T."/>
            <person name="Pickel B."/>
            <person name="Atanasova L."/>
            <person name="Karlsson M."/>
            <person name="Huettel B."/>
            <person name="Barry K.W."/>
            <person name="Haridas S."/>
            <person name="Chen C."/>
            <person name="Bauer D."/>
            <person name="Andreopoulos W."/>
            <person name="Pangilinan J."/>
            <person name="LaButti K."/>
            <person name="Riley R."/>
            <person name="Lipzen A."/>
            <person name="Clum A."/>
            <person name="Drula E."/>
            <person name="Henrissat B."/>
            <person name="Kohler A."/>
            <person name="Grigoriev I.V."/>
            <person name="Martin F.M."/>
            <person name="Hacquard S."/>
        </authorList>
    </citation>
    <scope>NUCLEOTIDE SEQUENCE</scope>
    <source>
        <strain evidence="4">MPI-CAGE-CH-0235</strain>
    </source>
</reference>
<evidence type="ECO:0000256" key="1">
    <source>
        <dbReference type="ARBA" id="ARBA00023242"/>
    </source>
</evidence>
<dbReference type="SUPFAM" id="SSF57701">
    <property type="entry name" value="Zn2/Cys6 DNA-binding domain"/>
    <property type="match status" value="1"/>
</dbReference>
<dbReference type="OrthoDB" id="4226666at2759"/>
<dbReference type="PROSITE" id="PS50048">
    <property type="entry name" value="ZN2_CY6_FUNGAL_2"/>
    <property type="match status" value="1"/>
</dbReference>
<organism evidence="4 5">
    <name type="scientific">Stachybotrys elegans</name>
    <dbReference type="NCBI Taxonomy" id="80388"/>
    <lineage>
        <taxon>Eukaryota</taxon>
        <taxon>Fungi</taxon>
        <taxon>Dikarya</taxon>
        <taxon>Ascomycota</taxon>
        <taxon>Pezizomycotina</taxon>
        <taxon>Sordariomycetes</taxon>
        <taxon>Hypocreomycetidae</taxon>
        <taxon>Hypocreales</taxon>
        <taxon>Stachybotryaceae</taxon>
        <taxon>Stachybotrys</taxon>
    </lineage>
</organism>
<name>A0A8K0T2C1_9HYPO</name>
<dbReference type="InterPro" id="IPR001138">
    <property type="entry name" value="Zn2Cys6_DnaBD"/>
</dbReference>
<dbReference type="EMBL" id="JAGPNK010000001">
    <property type="protein sequence ID" value="KAH7328593.1"/>
    <property type="molecule type" value="Genomic_DNA"/>
</dbReference>
<feature type="region of interest" description="Disordered" evidence="2">
    <location>
        <begin position="1"/>
        <end position="23"/>
    </location>
</feature>
<dbReference type="GO" id="GO:0000981">
    <property type="term" value="F:DNA-binding transcription factor activity, RNA polymerase II-specific"/>
    <property type="evidence" value="ECO:0007669"/>
    <property type="project" value="InterPro"/>
</dbReference>
<comment type="caution">
    <text evidence="4">The sequence shown here is derived from an EMBL/GenBank/DDBJ whole genome shotgun (WGS) entry which is preliminary data.</text>
</comment>
<protein>
    <recommendedName>
        <fullName evidence="3">Zn(2)-C6 fungal-type domain-containing protein</fullName>
    </recommendedName>
</protein>
<evidence type="ECO:0000313" key="4">
    <source>
        <dbReference type="EMBL" id="KAH7328593.1"/>
    </source>
</evidence>
<keyword evidence="1" id="KW-0539">Nucleus</keyword>
<feature type="compositionally biased region" description="Low complexity" evidence="2">
    <location>
        <begin position="225"/>
        <end position="247"/>
    </location>
</feature>
<gene>
    <name evidence="4" type="ORF">B0I35DRAFT_473279</name>
</gene>
<evidence type="ECO:0000313" key="5">
    <source>
        <dbReference type="Proteomes" id="UP000813444"/>
    </source>
</evidence>
<dbReference type="GO" id="GO:0008270">
    <property type="term" value="F:zinc ion binding"/>
    <property type="evidence" value="ECO:0007669"/>
    <property type="project" value="InterPro"/>
</dbReference>
<feature type="region of interest" description="Disordered" evidence="2">
    <location>
        <begin position="217"/>
        <end position="259"/>
    </location>
</feature>
<keyword evidence="5" id="KW-1185">Reference proteome</keyword>
<dbReference type="Proteomes" id="UP000813444">
    <property type="component" value="Unassembled WGS sequence"/>
</dbReference>
<dbReference type="CDD" id="cd00067">
    <property type="entry name" value="GAL4"/>
    <property type="match status" value="1"/>
</dbReference>
<dbReference type="InterPro" id="IPR052973">
    <property type="entry name" value="Fungal_sec-metab_reg_TF"/>
</dbReference>
<feature type="domain" description="Zn(2)-C6 fungal-type" evidence="3">
    <location>
        <begin position="318"/>
        <end position="350"/>
    </location>
</feature>
<dbReference type="PANTHER" id="PTHR35392">
    <property type="entry name" value="ZN(II)2CYS6 TRANSCRIPTION FACTOR (EUROFUNG)-RELATED-RELATED"/>
    <property type="match status" value="1"/>
</dbReference>
<proteinExistence type="predicted"/>
<dbReference type="PANTHER" id="PTHR35392:SF5">
    <property type="entry name" value="ZN(2)-C6 FUNGAL-TYPE DOMAIN-CONTAINING PROTEIN"/>
    <property type="match status" value="1"/>
</dbReference>
<dbReference type="AlphaFoldDB" id="A0A8K0T2C1"/>
<dbReference type="InterPro" id="IPR036864">
    <property type="entry name" value="Zn2-C6_fun-type_DNA-bd_sf"/>
</dbReference>
<evidence type="ECO:0000259" key="3">
    <source>
        <dbReference type="PROSITE" id="PS50048"/>
    </source>
</evidence>
<accession>A0A8K0T2C1</accession>
<evidence type="ECO:0000256" key="2">
    <source>
        <dbReference type="SAM" id="MobiDB-lite"/>
    </source>
</evidence>
<sequence length="753" mass="84080">MASSITSRGPSPHRSSPYELESTDDESWQYLEYSSGGSAPASVAFIPSPASGSLGSGFVMVGTPSHTGTSPLHFSDMDQQLFLPASSAFPAQPDPIAADAFATATDEAFTQSQAFLTPQQLLFPDASGFGLQDLNGMPSLPVIEPARGGADLRSAEPDPFFSADNFTSIEQLNRGQLELDTSHAFQSNATVAPWSPTSPNAIPDTLPYEEIMMTIMPSRDGSNHSSNPSSPEVKSEPSSSSRSPPSSIRKVKVGKVEKRKTEQSGKFVIVTPTSIEAHAGKPNPFECFEAMRTTQRGRKGPLANETKENALQVRRLGACFCCHSRKVKCDKERPCKHCKKLMVQVPQVVCWQFQDFLTVLFPDFIRGHFRKDEMSRFLKDNIEGFVVDGREQTCEVQLFSGARFSATMTVEAKFFTAKTMDVLQHWHMNSGQDQVNLYANGSAPIGLEFTSASQRDDLRKRAKAYIQDLIKEPALSEQLTDSFRSTQLPRKILKIAQSYAQQTDSTIVKRALSIYTMHYVMSRHLCLTRQTIAALQPTGLVPQNIPWVTPRVLARQVKSLVDELIMRETQQLFELFSKSLKPKARREWAPCLVSFLVLCLYMEAVETTADNFVVSQNEVNLKSRLSPEYQRIFALNVCDEVENMPFKQFAYQFHNVYQTHTKDANTKSFNPLFDNSFAEQGEMDGPAIQLVESLRELYHGEEWQDIQFLADDAILLDRGNHSPKDTSILYTGRLIAKFLLSFLNENAIFGTQI</sequence>